<dbReference type="PROSITE" id="PS51379">
    <property type="entry name" value="4FE4S_FER_2"/>
    <property type="match status" value="2"/>
</dbReference>
<organism evidence="5 6">
    <name type="scientific">Rubripirellula lacrimiformis</name>
    <dbReference type="NCBI Taxonomy" id="1930273"/>
    <lineage>
        <taxon>Bacteria</taxon>
        <taxon>Pseudomonadati</taxon>
        <taxon>Planctomycetota</taxon>
        <taxon>Planctomycetia</taxon>
        <taxon>Pirellulales</taxon>
        <taxon>Pirellulaceae</taxon>
        <taxon>Rubripirellula</taxon>
    </lineage>
</organism>
<dbReference type="Pfam" id="PF12838">
    <property type="entry name" value="Fer4_7"/>
    <property type="match status" value="1"/>
</dbReference>
<dbReference type="EMBL" id="CP036525">
    <property type="protein sequence ID" value="QDT05402.1"/>
    <property type="molecule type" value="Genomic_DNA"/>
</dbReference>
<evidence type="ECO:0000256" key="2">
    <source>
        <dbReference type="ARBA" id="ARBA00023004"/>
    </source>
</evidence>
<keyword evidence="6" id="KW-1185">Reference proteome</keyword>
<dbReference type="InterPro" id="IPR017896">
    <property type="entry name" value="4Fe4S_Fe-S-bd"/>
</dbReference>
<dbReference type="CDD" id="cd16373">
    <property type="entry name" value="DMSOR_beta_like"/>
    <property type="match status" value="1"/>
</dbReference>
<evidence type="ECO:0000256" key="1">
    <source>
        <dbReference type="ARBA" id="ARBA00022723"/>
    </source>
</evidence>
<dbReference type="OrthoDB" id="9810688at2"/>
<keyword evidence="2" id="KW-0408">Iron</keyword>
<accession>A0A517NE54</accession>
<evidence type="ECO:0000313" key="6">
    <source>
        <dbReference type="Proteomes" id="UP000318538"/>
    </source>
</evidence>
<proteinExistence type="predicted"/>
<gene>
    <name evidence="5" type="ORF">K227x_38020</name>
</gene>
<evidence type="ECO:0000313" key="5">
    <source>
        <dbReference type="EMBL" id="QDT05402.1"/>
    </source>
</evidence>
<dbReference type="SUPFAM" id="SSF54862">
    <property type="entry name" value="4Fe-4S ferredoxins"/>
    <property type="match status" value="1"/>
</dbReference>
<dbReference type="RefSeq" id="WP_145171510.1">
    <property type="nucleotide sequence ID" value="NZ_CP036525.1"/>
</dbReference>
<dbReference type="GO" id="GO:0046872">
    <property type="term" value="F:metal ion binding"/>
    <property type="evidence" value="ECO:0007669"/>
    <property type="project" value="UniProtKB-KW"/>
</dbReference>
<dbReference type="Proteomes" id="UP000318538">
    <property type="component" value="Chromosome"/>
</dbReference>
<dbReference type="GO" id="GO:0051536">
    <property type="term" value="F:iron-sulfur cluster binding"/>
    <property type="evidence" value="ECO:0007669"/>
    <property type="project" value="UniProtKB-KW"/>
</dbReference>
<dbReference type="AlphaFoldDB" id="A0A517NE54"/>
<dbReference type="Gene3D" id="3.30.70.20">
    <property type="match status" value="2"/>
</dbReference>
<keyword evidence="1" id="KW-0479">Metal-binding</keyword>
<name>A0A517NE54_9BACT</name>
<feature type="domain" description="4Fe-4S ferredoxin-type" evidence="4">
    <location>
        <begin position="115"/>
        <end position="148"/>
    </location>
</feature>
<dbReference type="PROSITE" id="PS00198">
    <property type="entry name" value="4FE4S_FER_1"/>
    <property type="match status" value="2"/>
</dbReference>
<evidence type="ECO:0000259" key="4">
    <source>
        <dbReference type="PROSITE" id="PS51379"/>
    </source>
</evidence>
<evidence type="ECO:0000256" key="3">
    <source>
        <dbReference type="ARBA" id="ARBA00023014"/>
    </source>
</evidence>
<dbReference type="KEGG" id="rlc:K227x_38020"/>
<keyword evidence="3" id="KW-0411">Iron-sulfur</keyword>
<sequence length="267" mass="28476">MNPSDGQQRPSVSPPVSSWLRRVLAAVWRLPARAFSFLLKPAPTSRSRRALLQGRLWKLIPASQFAPLVTRLPTPEPQTPPLGKPRSIAGINIDPVPVTNLGRTPVARTIPVHRPPGSIDEYAFLAGCTKCGDCIEACPYDAIVKAPDRLGIVAGTPIIDADSSACMMCQDFPCIASCDAGVLIDNIPPIMGTARVTPHLCLAYHSTTCTVCSERCPVERAITVSDGKPSVNEDVCTGCGVCRYVCPAPENAILLMPAFSRPGIPNA</sequence>
<dbReference type="Pfam" id="PF12797">
    <property type="entry name" value="Fer4_2"/>
    <property type="match status" value="1"/>
</dbReference>
<protein>
    <submittedName>
        <fullName evidence="5">Quinol dehydrogenase periplasmic component</fullName>
    </submittedName>
</protein>
<reference evidence="5 6" key="1">
    <citation type="submission" date="2019-02" db="EMBL/GenBank/DDBJ databases">
        <title>Deep-cultivation of Planctomycetes and their phenomic and genomic characterization uncovers novel biology.</title>
        <authorList>
            <person name="Wiegand S."/>
            <person name="Jogler M."/>
            <person name="Boedeker C."/>
            <person name="Pinto D."/>
            <person name="Vollmers J."/>
            <person name="Rivas-Marin E."/>
            <person name="Kohn T."/>
            <person name="Peeters S.H."/>
            <person name="Heuer A."/>
            <person name="Rast P."/>
            <person name="Oberbeckmann S."/>
            <person name="Bunk B."/>
            <person name="Jeske O."/>
            <person name="Meyerdierks A."/>
            <person name="Storesund J.E."/>
            <person name="Kallscheuer N."/>
            <person name="Luecker S."/>
            <person name="Lage O.M."/>
            <person name="Pohl T."/>
            <person name="Merkel B.J."/>
            <person name="Hornburger P."/>
            <person name="Mueller R.-W."/>
            <person name="Bruemmer F."/>
            <person name="Labrenz M."/>
            <person name="Spormann A.M."/>
            <person name="Op den Camp H."/>
            <person name="Overmann J."/>
            <person name="Amann R."/>
            <person name="Jetten M.S.M."/>
            <person name="Mascher T."/>
            <person name="Medema M.H."/>
            <person name="Devos D.P."/>
            <person name="Kaster A.-K."/>
            <person name="Ovreas L."/>
            <person name="Rohde M."/>
            <person name="Galperin M.Y."/>
            <person name="Jogler C."/>
        </authorList>
    </citation>
    <scope>NUCLEOTIDE SEQUENCE [LARGE SCALE GENOMIC DNA]</scope>
    <source>
        <strain evidence="5 6">K22_7</strain>
    </source>
</reference>
<feature type="domain" description="4Fe-4S ferredoxin-type" evidence="4">
    <location>
        <begin position="227"/>
        <end position="258"/>
    </location>
</feature>
<dbReference type="InterPro" id="IPR017900">
    <property type="entry name" value="4Fe4S_Fe_S_CS"/>
</dbReference>